<evidence type="ECO:0000256" key="7">
    <source>
        <dbReference type="RuleBase" id="RU363032"/>
    </source>
</evidence>
<feature type="transmembrane region" description="Helical" evidence="7">
    <location>
        <begin position="94"/>
        <end position="120"/>
    </location>
</feature>
<feature type="transmembrane region" description="Helical" evidence="7">
    <location>
        <begin position="132"/>
        <end position="152"/>
    </location>
</feature>
<dbReference type="SUPFAM" id="SSF161098">
    <property type="entry name" value="MetI-like"/>
    <property type="match status" value="1"/>
</dbReference>
<keyword evidence="6 7" id="KW-0472">Membrane</keyword>
<dbReference type="InterPro" id="IPR051393">
    <property type="entry name" value="ABC_transporter_permease"/>
</dbReference>
<feature type="transmembrane region" description="Helical" evidence="7">
    <location>
        <begin position="177"/>
        <end position="200"/>
    </location>
</feature>
<dbReference type="InterPro" id="IPR035906">
    <property type="entry name" value="MetI-like_sf"/>
</dbReference>
<dbReference type="AlphaFoldDB" id="A0A9D1YA48"/>
<evidence type="ECO:0000313" key="10">
    <source>
        <dbReference type="Proteomes" id="UP000823868"/>
    </source>
</evidence>
<reference evidence="9" key="2">
    <citation type="submission" date="2021-04" db="EMBL/GenBank/DDBJ databases">
        <authorList>
            <person name="Gilroy R."/>
        </authorList>
    </citation>
    <scope>NUCLEOTIDE SEQUENCE</scope>
    <source>
        <strain evidence="9">ChiBcec16_6824</strain>
    </source>
</reference>
<evidence type="ECO:0000256" key="2">
    <source>
        <dbReference type="ARBA" id="ARBA00022448"/>
    </source>
</evidence>
<evidence type="ECO:0000256" key="4">
    <source>
        <dbReference type="ARBA" id="ARBA00022692"/>
    </source>
</evidence>
<comment type="subcellular location">
    <subcellularLocation>
        <location evidence="1 7">Cell membrane</location>
        <topology evidence="1 7">Multi-pass membrane protein</topology>
    </subcellularLocation>
</comment>
<evidence type="ECO:0000256" key="6">
    <source>
        <dbReference type="ARBA" id="ARBA00023136"/>
    </source>
</evidence>
<gene>
    <name evidence="9" type="ORF">H9841_10595</name>
</gene>
<dbReference type="EMBL" id="DXDX01000192">
    <property type="protein sequence ID" value="HIY22330.1"/>
    <property type="molecule type" value="Genomic_DNA"/>
</dbReference>
<comment type="similarity">
    <text evidence="7">Belongs to the binding-protein-dependent transport system permease family.</text>
</comment>
<evidence type="ECO:0000256" key="5">
    <source>
        <dbReference type="ARBA" id="ARBA00022989"/>
    </source>
</evidence>
<dbReference type="PANTHER" id="PTHR30193">
    <property type="entry name" value="ABC TRANSPORTER PERMEASE PROTEIN"/>
    <property type="match status" value="1"/>
</dbReference>
<evidence type="ECO:0000313" key="9">
    <source>
        <dbReference type="EMBL" id="HIY22330.1"/>
    </source>
</evidence>
<dbReference type="GO" id="GO:0055085">
    <property type="term" value="P:transmembrane transport"/>
    <property type="evidence" value="ECO:0007669"/>
    <property type="project" value="InterPro"/>
</dbReference>
<evidence type="ECO:0000256" key="3">
    <source>
        <dbReference type="ARBA" id="ARBA00022475"/>
    </source>
</evidence>
<dbReference type="PANTHER" id="PTHR30193:SF37">
    <property type="entry name" value="INNER MEMBRANE ABC TRANSPORTER PERMEASE PROTEIN YCJO"/>
    <property type="match status" value="1"/>
</dbReference>
<sequence length="312" mass="34787">MAQKSAQRSAPARVKAEKRSEFSGMSRALVRRETISAYLFLLPSLIFFVGFVLVPMGICLVYSFLKMGIAGVDGFAGFDNYIRMFQDKVFIKGFWNTVLIVVVSVPAVTAFSLWVGSAIYPMRAGLRSFFRCVFYMPVVTGTVAVTVVWKWMFSPYNGLINQITGNIGFDWLGNSKTAIWCIILILFTTTIGQPIVLYVAALGNVDQSLVEAAQVDGATKLQVFWKIKWPQIMPTTLYVLVITTINSFQCFALIQLLTRGGPNYATSTIMYYIFDMAYNYQDFGYANAMGVVLAIVIAIFSALQFKLAKTDD</sequence>
<dbReference type="PROSITE" id="PS50928">
    <property type="entry name" value="ABC_TM1"/>
    <property type="match status" value="1"/>
</dbReference>
<accession>A0A9D1YA48</accession>
<protein>
    <submittedName>
        <fullName evidence="9">Sugar ABC transporter permease</fullName>
    </submittedName>
</protein>
<proteinExistence type="inferred from homology"/>
<keyword evidence="2 7" id="KW-0813">Transport</keyword>
<feature type="domain" description="ABC transmembrane type-1" evidence="8">
    <location>
        <begin position="94"/>
        <end position="304"/>
    </location>
</feature>
<comment type="caution">
    <text evidence="9">The sequence shown here is derived from an EMBL/GenBank/DDBJ whole genome shotgun (WGS) entry which is preliminary data.</text>
</comment>
<name>A0A9D1YA48_9FIRM</name>
<keyword evidence="3" id="KW-1003">Cell membrane</keyword>
<dbReference type="Gene3D" id="1.10.3720.10">
    <property type="entry name" value="MetI-like"/>
    <property type="match status" value="1"/>
</dbReference>
<dbReference type="Pfam" id="PF00528">
    <property type="entry name" value="BPD_transp_1"/>
    <property type="match status" value="1"/>
</dbReference>
<feature type="transmembrane region" description="Helical" evidence="7">
    <location>
        <begin position="283"/>
        <end position="303"/>
    </location>
</feature>
<organism evidence="9 10">
    <name type="scientific">Candidatus Flavonifractor merdigallinarum</name>
    <dbReference type="NCBI Taxonomy" id="2838589"/>
    <lineage>
        <taxon>Bacteria</taxon>
        <taxon>Bacillati</taxon>
        <taxon>Bacillota</taxon>
        <taxon>Clostridia</taxon>
        <taxon>Eubacteriales</taxon>
        <taxon>Oscillospiraceae</taxon>
        <taxon>Flavonifractor</taxon>
    </lineage>
</organism>
<dbReference type="GO" id="GO:0005886">
    <property type="term" value="C:plasma membrane"/>
    <property type="evidence" value="ECO:0007669"/>
    <property type="project" value="UniProtKB-SubCell"/>
</dbReference>
<feature type="transmembrane region" description="Helical" evidence="7">
    <location>
        <begin position="35"/>
        <end position="65"/>
    </location>
</feature>
<keyword evidence="4 7" id="KW-0812">Transmembrane</keyword>
<keyword evidence="5 7" id="KW-1133">Transmembrane helix</keyword>
<feature type="transmembrane region" description="Helical" evidence="7">
    <location>
        <begin position="236"/>
        <end position="257"/>
    </location>
</feature>
<dbReference type="CDD" id="cd06261">
    <property type="entry name" value="TM_PBP2"/>
    <property type="match status" value="1"/>
</dbReference>
<evidence type="ECO:0000259" key="8">
    <source>
        <dbReference type="PROSITE" id="PS50928"/>
    </source>
</evidence>
<evidence type="ECO:0000256" key="1">
    <source>
        <dbReference type="ARBA" id="ARBA00004651"/>
    </source>
</evidence>
<reference evidence="9" key="1">
    <citation type="journal article" date="2021" name="PeerJ">
        <title>Extensive microbial diversity within the chicken gut microbiome revealed by metagenomics and culture.</title>
        <authorList>
            <person name="Gilroy R."/>
            <person name="Ravi A."/>
            <person name="Getino M."/>
            <person name="Pursley I."/>
            <person name="Horton D.L."/>
            <person name="Alikhan N.F."/>
            <person name="Baker D."/>
            <person name="Gharbi K."/>
            <person name="Hall N."/>
            <person name="Watson M."/>
            <person name="Adriaenssens E.M."/>
            <person name="Foster-Nyarko E."/>
            <person name="Jarju S."/>
            <person name="Secka A."/>
            <person name="Antonio M."/>
            <person name="Oren A."/>
            <person name="Chaudhuri R.R."/>
            <person name="La Ragione R."/>
            <person name="Hildebrand F."/>
            <person name="Pallen M.J."/>
        </authorList>
    </citation>
    <scope>NUCLEOTIDE SEQUENCE</scope>
    <source>
        <strain evidence="9">ChiBcec16_6824</strain>
    </source>
</reference>
<dbReference type="Proteomes" id="UP000823868">
    <property type="component" value="Unassembled WGS sequence"/>
</dbReference>
<dbReference type="InterPro" id="IPR000515">
    <property type="entry name" value="MetI-like"/>
</dbReference>